<keyword evidence="2" id="KW-1133">Transmembrane helix</keyword>
<proteinExistence type="predicted"/>
<name>G7Z8K1_AZOL4</name>
<dbReference type="STRING" id="862719.AZOLI_2054"/>
<protein>
    <submittedName>
        <fullName evidence="3">Uncharacterized protein</fullName>
    </submittedName>
</protein>
<dbReference type="Proteomes" id="UP000005667">
    <property type="component" value="Chromosome"/>
</dbReference>
<dbReference type="KEGG" id="ali:AZOLI_2054"/>
<keyword evidence="2" id="KW-0812">Transmembrane</keyword>
<feature type="compositionally biased region" description="Basic and acidic residues" evidence="1">
    <location>
        <begin position="327"/>
        <end position="336"/>
    </location>
</feature>
<dbReference type="AlphaFoldDB" id="G7Z8K1"/>
<organism evidence="3 4">
    <name type="scientific">Azospirillum lipoferum (strain 4B)</name>
    <dbReference type="NCBI Taxonomy" id="862719"/>
    <lineage>
        <taxon>Bacteria</taxon>
        <taxon>Pseudomonadati</taxon>
        <taxon>Pseudomonadota</taxon>
        <taxon>Alphaproteobacteria</taxon>
        <taxon>Rhodospirillales</taxon>
        <taxon>Azospirillaceae</taxon>
        <taxon>Azospirillum</taxon>
    </lineage>
</organism>
<keyword evidence="2" id="KW-0472">Membrane</keyword>
<dbReference type="OrthoDB" id="9758793at2"/>
<gene>
    <name evidence="3" type="ordered locus">AZOLI_2054</name>
</gene>
<dbReference type="RefSeq" id="WP_014248285.1">
    <property type="nucleotide sequence ID" value="NC_016622.1"/>
</dbReference>
<dbReference type="EMBL" id="FQ311868">
    <property type="protein sequence ID" value="CBS87292.1"/>
    <property type="molecule type" value="Genomic_DNA"/>
</dbReference>
<feature type="transmembrane region" description="Helical" evidence="2">
    <location>
        <begin position="664"/>
        <end position="686"/>
    </location>
</feature>
<dbReference type="HOGENOM" id="CLU_397239_0_0_5"/>
<evidence type="ECO:0000313" key="3">
    <source>
        <dbReference type="EMBL" id="CBS87292.1"/>
    </source>
</evidence>
<reference evidence="4" key="1">
    <citation type="journal article" date="2011" name="PLoS Genet.">
        <title>Azospirillum genomes reveal transition of bacteria from aquatic to terrestrial environments.</title>
        <authorList>
            <person name="Wisniewski-Dye F."/>
            <person name="Borziak K."/>
            <person name="Khalsa-Moyers G."/>
            <person name="Alexandre G."/>
            <person name="Sukharnikov L.O."/>
            <person name="Wuichet K."/>
            <person name="Hurst G.B."/>
            <person name="McDonald W.H."/>
            <person name="Robertson J.S."/>
            <person name="Barbe V."/>
            <person name="Calteau A."/>
            <person name="Rouy Z."/>
            <person name="Mangenot S."/>
            <person name="Prigent-Combaret C."/>
            <person name="Normand P."/>
            <person name="Boyer M."/>
            <person name="Siguier P."/>
            <person name="Dessaux Y."/>
            <person name="Elmerich C."/>
            <person name="Condemine G."/>
            <person name="Krishnen G."/>
            <person name="Kennedy I."/>
            <person name="Paterson A.H."/>
            <person name="Gonzalez V."/>
            <person name="Mavingui P."/>
            <person name="Zhulin I.B."/>
        </authorList>
    </citation>
    <scope>NUCLEOTIDE SEQUENCE [LARGE SCALE GENOMIC DNA]</scope>
    <source>
        <strain evidence="4">4B</strain>
    </source>
</reference>
<keyword evidence="4" id="KW-1185">Reference proteome</keyword>
<evidence type="ECO:0000313" key="4">
    <source>
        <dbReference type="Proteomes" id="UP000005667"/>
    </source>
</evidence>
<evidence type="ECO:0000256" key="1">
    <source>
        <dbReference type="SAM" id="MobiDB-lite"/>
    </source>
</evidence>
<accession>G7Z8K1</accession>
<feature type="region of interest" description="Disordered" evidence="1">
    <location>
        <begin position="327"/>
        <end position="350"/>
    </location>
</feature>
<sequence length="693" mass="74795">MSLPLKDFLDGVARARPARVVLEKGHVDDGGPCLHVGCGRWPAAGTPLLPGRWLLNNKGTRARFGRDYSSVTALVTDPPDELARAWASWAETARTPDAALAGLTLVVEDASPDSVFGVLLLLARLAGVTLGELGAAWGAAVDDWERTGNADDPWTSWCALASAHVHSHFPPEEEPGPEALADAWADALGFAALCLQRSVLPHAVPTLSDAAPWRRATAALRQEHATYLDWLSHAAMVQLSLPLTGTRGRRLLVDALLFVEDQPTGTAKVFYRNDRERSPLGQGFAMAVHHRPSCAGTGNDITITVDPRLGLDLRELWAELEMRESAAWRDSGEERPAGAPRPLTGVDSRHDEPWYITPDGTLIGAPKRLLDGRAGSKLGWGDVRDAVWTACHPLWNVQVCSARGSSPVCVWELPRTTAADHDKTLLVAHWPGPSDAAAVGGTRALSGAPITMRVLAALLDRQGSPGLDDLPGGGAWERLDLAGGFAIVTDGGLFLLDDWRERPLAVDGIRAAFEEAALLDRRLKTVETEAIRPLVVEVRAILDAKRRWPNLDDPVRRAALAASRLTEMRGSHALPPGEPDVRLVRDALDRRWSLDRRLTAMEAEVKAIEAALRSLAELRLAGVGRFIALYAFPVVVADVFGSTLGKTLYPMVAENPPPGDPPAWVLLSSITGIWLLASAIIACWLWKNGESKA</sequence>
<evidence type="ECO:0000256" key="2">
    <source>
        <dbReference type="SAM" id="Phobius"/>
    </source>
</evidence>